<dbReference type="CDD" id="cd07389">
    <property type="entry name" value="MPP_PhoD"/>
    <property type="match status" value="1"/>
</dbReference>
<feature type="compositionally biased region" description="Basic residues" evidence="1">
    <location>
        <begin position="564"/>
        <end position="574"/>
    </location>
</feature>
<evidence type="ECO:0000259" key="3">
    <source>
        <dbReference type="Pfam" id="PF16655"/>
    </source>
</evidence>
<dbReference type="Proteomes" id="UP000243250">
    <property type="component" value="Unassembled WGS sequence"/>
</dbReference>
<dbReference type="PANTHER" id="PTHR43606">
    <property type="entry name" value="PHOSPHATASE, PUTATIVE (AFU_ORTHOLOGUE AFUA_6G08710)-RELATED"/>
    <property type="match status" value="1"/>
</dbReference>
<dbReference type="InterPro" id="IPR038607">
    <property type="entry name" value="PhoD-like_sf"/>
</dbReference>
<accession>A0A1I6I9R3</accession>
<dbReference type="InterPro" id="IPR029052">
    <property type="entry name" value="Metallo-depent_PP-like"/>
</dbReference>
<feature type="domain" description="Phospholipase D N-terminal" evidence="3">
    <location>
        <begin position="36"/>
        <end position="128"/>
    </location>
</feature>
<reference evidence="5" key="1">
    <citation type="submission" date="2016-10" db="EMBL/GenBank/DDBJ databases">
        <authorList>
            <person name="Varghese N."/>
            <person name="Submissions S."/>
        </authorList>
    </citation>
    <scope>NUCLEOTIDE SEQUENCE [LARGE SCALE GENOMIC DNA]</scope>
    <source>
        <strain evidence="5">CGMCC 1.8711</strain>
    </source>
</reference>
<dbReference type="Gene3D" id="2.60.40.380">
    <property type="entry name" value="Purple acid phosphatase-like, N-terminal"/>
    <property type="match status" value="1"/>
</dbReference>
<keyword evidence="5" id="KW-1185">Reference proteome</keyword>
<dbReference type="Gene3D" id="3.60.21.70">
    <property type="entry name" value="PhoD-like phosphatase"/>
    <property type="match status" value="1"/>
</dbReference>
<gene>
    <name evidence="4" type="ORF">SAMN04488124_2890</name>
</gene>
<dbReference type="InterPro" id="IPR018946">
    <property type="entry name" value="PhoD-like_MPP"/>
</dbReference>
<protein>
    <submittedName>
        <fullName evidence="4">Alkaline phosphatase D</fullName>
    </submittedName>
</protein>
<dbReference type="PANTHER" id="PTHR43606:SF2">
    <property type="entry name" value="ALKALINE PHOSPHATASE FAMILY PROTEIN (AFU_ORTHOLOGUE AFUA_5G03860)"/>
    <property type="match status" value="1"/>
</dbReference>
<dbReference type="InterPro" id="IPR052900">
    <property type="entry name" value="Phospholipid_Metab_Enz"/>
</dbReference>
<evidence type="ECO:0000256" key="1">
    <source>
        <dbReference type="SAM" id="MobiDB-lite"/>
    </source>
</evidence>
<name>A0A1I6I9R3_9EURY</name>
<evidence type="ECO:0000313" key="4">
    <source>
        <dbReference type="EMBL" id="SFR63378.1"/>
    </source>
</evidence>
<dbReference type="AlphaFoldDB" id="A0A1I6I9R3"/>
<evidence type="ECO:0000259" key="2">
    <source>
        <dbReference type="Pfam" id="PF09423"/>
    </source>
</evidence>
<dbReference type="OrthoDB" id="304816at2157"/>
<sequence length="574" mass="65658">MQSVTIRPAVDASKLPSVERLGGDSVAETDDVFPQSVASGGPTPTGVILWTRIAPEQYDPPTALRVEVAADADFEDVILRSELPEPSVKPSDNYTVRVDLAGVLEPNSTYYYRFAYGGVRSRTGRCRTLPARDTELRRLRLGLLNCQNYQNGYFGAMAHLAAADVDFVLHLGDYVYEYADSDEGASGPYRDRTIELPSKSSLPMSLDDFRAIYETYKRDPYLRELHERHTVLQTWDDHAIANDRYWDYDADAPVFPDHPCGTVPQFTRYLTRVGIQAWWEFVPARITYDPDADHLHDSFELYRVRQFGDLVTVLLTDERLYRSRPLSLSESVPGRDRKRDSSRTMLGARQREWFLDELRDSETTWTVWANAVLFGSFTLGRPWLRPSRDSWDGYEVERGDILAVLEERRRANGPNFVTLTGDMHTTLVSRIRSRDGERRRLGVEFMTPGATSVNFAEKIGEVLSRRFGNRRALNRTFPAYLERAMRRLARRLNVDFEFFDSAHWGYSVVTFTPDDCTWEVFWVDKTVNSANAERNLAHEVCIPVEDGPGDEQTTGPGPRERARGRTPRVPRTRV</sequence>
<organism evidence="4 5">
    <name type="scientific">Halogeometricum limi</name>
    <dbReference type="NCBI Taxonomy" id="555875"/>
    <lineage>
        <taxon>Archaea</taxon>
        <taxon>Methanobacteriati</taxon>
        <taxon>Methanobacteriota</taxon>
        <taxon>Stenosarchaea group</taxon>
        <taxon>Halobacteria</taxon>
        <taxon>Halobacteriales</taxon>
        <taxon>Haloferacaceae</taxon>
        <taxon>Halogeometricum</taxon>
    </lineage>
</organism>
<dbReference type="Pfam" id="PF16655">
    <property type="entry name" value="PhoD_N"/>
    <property type="match status" value="1"/>
</dbReference>
<evidence type="ECO:0000313" key="5">
    <source>
        <dbReference type="Proteomes" id="UP000243250"/>
    </source>
</evidence>
<feature type="domain" description="PhoD-like phosphatase metallophosphatase" evidence="2">
    <location>
        <begin position="143"/>
        <end position="517"/>
    </location>
</feature>
<dbReference type="STRING" id="555875.SAMN04488124_2890"/>
<dbReference type="EMBL" id="FOYS01000005">
    <property type="protein sequence ID" value="SFR63378.1"/>
    <property type="molecule type" value="Genomic_DNA"/>
</dbReference>
<dbReference type="InterPro" id="IPR032093">
    <property type="entry name" value="PhoD_N"/>
</dbReference>
<dbReference type="SUPFAM" id="SSF56300">
    <property type="entry name" value="Metallo-dependent phosphatases"/>
    <property type="match status" value="1"/>
</dbReference>
<feature type="region of interest" description="Disordered" evidence="1">
    <location>
        <begin position="543"/>
        <end position="574"/>
    </location>
</feature>
<dbReference type="RefSeq" id="WP_089882231.1">
    <property type="nucleotide sequence ID" value="NZ_FOYS01000005.1"/>
</dbReference>
<proteinExistence type="predicted"/>
<dbReference type="Pfam" id="PF09423">
    <property type="entry name" value="PhoD"/>
    <property type="match status" value="1"/>
</dbReference>